<proteinExistence type="predicted"/>
<evidence type="ECO:0000313" key="1">
    <source>
        <dbReference type="EMBL" id="GIX66508.1"/>
    </source>
</evidence>
<protein>
    <submittedName>
        <fullName evidence="1">Uncharacterized protein</fullName>
    </submittedName>
</protein>
<dbReference type="AlphaFoldDB" id="A0AAV4M2B5"/>
<dbReference type="Proteomes" id="UP001054945">
    <property type="component" value="Unassembled WGS sequence"/>
</dbReference>
<name>A0AAV4M2B5_CAEEX</name>
<keyword evidence="2" id="KW-1185">Reference proteome</keyword>
<reference evidence="1 2" key="1">
    <citation type="submission" date="2021-06" db="EMBL/GenBank/DDBJ databases">
        <title>Caerostris extrusa draft genome.</title>
        <authorList>
            <person name="Kono N."/>
            <person name="Arakawa K."/>
        </authorList>
    </citation>
    <scope>NUCLEOTIDE SEQUENCE [LARGE SCALE GENOMIC DNA]</scope>
</reference>
<dbReference type="EMBL" id="BPLR01001795">
    <property type="protein sequence ID" value="GIX66508.1"/>
    <property type="molecule type" value="Genomic_DNA"/>
</dbReference>
<comment type="caution">
    <text evidence="1">The sequence shown here is derived from an EMBL/GenBank/DDBJ whole genome shotgun (WGS) entry which is preliminary data.</text>
</comment>
<sequence>MLSNSAKTSEFEMKIFATLVICETEKEKKRRKAEIHWKQEKLAANCVAMIKPPRGRLCNLFQQQRLNGEVTPPKLN</sequence>
<evidence type="ECO:0000313" key="2">
    <source>
        <dbReference type="Proteomes" id="UP001054945"/>
    </source>
</evidence>
<gene>
    <name evidence="1" type="ORF">CEXT_301981</name>
</gene>
<accession>A0AAV4M2B5</accession>
<organism evidence="1 2">
    <name type="scientific">Caerostris extrusa</name>
    <name type="common">Bark spider</name>
    <name type="synonym">Caerostris bankana</name>
    <dbReference type="NCBI Taxonomy" id="172846"/>
    <lineage>
        <taxon>Eukaryota</taxon>
        <taxon>Metazoa</taxon>
        <taxon>Ecdysozoa</taxon>
        <taxon>Arthropoda</taxon>
        <taxon>Chelicerata</taxon>
        <taxon>Arachnida</taxon>
        <taxon>Araneae</taxon>
        <taxon>Araneomorphae</taxon>
        <taxon>Entelegynae</taxon>
        <taxon>Araneoidea</taxon>
        <taxon>Araneidae</taxon>
        <taxon>Caerostris</taxon>
    </lineage>
</organism>